<comment type="caution">
    <text evidence="2">The sequence shown here is derived from an EMBL/GenBank/DDBJ whole genome shotgun (WGS) entry which is preliminary data.</text>
</comment>
<evidence type="ECO:0000313" key="2">
    <source>
        <dbReference type="EMBL" id="KAG5167827.1"/>
    </source>
</evidence>
<dbReference type="EMBL" id="JAFIQS010000006">
    <property type="protein sequence ID" value="KAG5167827.1"/>
    <property type="molecule type" value="Genomic_DNA"/>
</dbReference>
<name>A0A8H7XVK4_PSICU</name>
<gene>
    <name evidence="2" type="ORF">JR316_006418</name>
</gene>
<dbReference type="AlphaFoldDB" id="A0A8H7XVK4"/>
<organism evidence="2">
    <name type="scientific">Psilocybe cubensis</name>
    <name type="common">Psychedelic mushroom</name>
    <name type="synonym">Stropharia cubensis</name>
    <dbReference type="NCBI Taxonomy" id="181762"/>
    <lineage>
        <taxon>Eukaryota</taxon>
        <taxon>Fungi</taxon>
        <taxon>Dikarya</taxon>
        <taxon>Basidiomycota</taxon>
        <taxon>Agaricomycotina</taxon>
        <taxon>Agaricomycetes</taxon>
        <taxon>Agaricomycetidae</taxon>
        <taxon>Agaricales</taxon>
        <taxon>Agaricineae</taxon>
        <taxon>Strophariaceae</taxon>
        <taxon>Psilocybe</taxon>
    </lineage>
</organism>
<proteinExistence type="predicted"/>
<protein>
    <submittedName>
        <fullName evidence="2">Uncharacterized protein</fullName>
    </submittedName>
</protein>
<accession>A0A8H7XVK4</accession>
<sequence>MACSDILFAQIQPRISGEPGHFSGTLNRSQYEKTWGFGGGTGQHTEGFGASSKSNVTADPIANPEDRVGQHEDLKHAVAKPDLEECAFESFDASVRSKAQ</sequence>
<evidence type="ECO:0000256" key="1">
    <source>
        <dbReference type="SAM" id="MobiDB-lite"/>
    </source>
</evidence>
<reference evidence="2" key="1">
    <citation type="submission" date="2021-02" db="EMBL/GenBank/DDBJ databases">
        <title>Psilocybe cubensis genome.</title>
        <authorList>
            <person name="Mckernan K.J."/>
            <person name="Crawford S."/>
            <person name="Trippe A."/>
            <person name="Kane L.T."/>
            <person name="Mclaughlin S."/>
        </authorList>
    </citation>
    <scope>NUCLEOTIDE SEQUENCE [LARGE SCALE GENOMIC DNA]</scope>
    <source>
        <strain evidence="2">MGC-MH-2018</strain>
    </source>
</reference>
<feature type="region of interest" description="Disordered" evidence="1">
    <location>
        <begin position="34"/>
        <end position="62"/>
    </location>
</feature>